<evidence type="ECO:0000259" key="1">
    <source>
        <dbReference type="Pfam" id="PF03795"/>
    </source>
</evidence>
<reference evidence="2" key="2">
    <citation type="journal article" date="2014" name="ISME J.">
        <title>Microbial stratification in low pH oxic and suboxic macroscopic growths along an acid mine drainage.</title>
        <authorList>
            <person name="Mendez-Garcia C."/>
            <person name="Mesa V."/>
            <person name="Sprenger R.R."/>
            <person name="Richter M."/>
            <person name="Diez M.S."/>
            <person name="Solano J."/>
            <person name="Bargiela R."/>
            <person name="Golyshina O.V."/>
            <person name="Manteca A."/>
            <person name="Ramos J.L."/>
            <person name="Gallego J.R."/>
            <person name="Llorente I."/>
            <person name="Martins Dos Santos V.A."/>
            <person name="Jensen O.N."/>
            <person name="Pelaez A.I."/>
            <person name="Sanchez J."/>
            <person name="Ferrer M."/>
        </authorList>
    </citation>
    <scope>NUCLEOTIDE SEQUENCE</scope>
</reference>
<dbReference type="AlphaFoldDB" id="T1B4M3"/>
<dbReference type="EMBL" id="AUZY01001119">
    <property type="protein sequence ID" value="EQD76183.1"/>
    <property type="molecule type" value="Genomic_DNA"/>
</dbReference>
<dbReference type="EMBL" id="AUZZ01005564">
    <property type="protein sequence ID" value="EQD49125.1"/>
    <property type="molecule type" value="Genomic_DNA"/>
</dbReference>
<gene>
    <name evidence="3" type="ORF">B1B_01856</name>
    <name evidence="2" type="ORF">B2A_07752</name>
</gene>
<dbReference type="Pfam" id="PF03795">
    <property type="entry name" value="YCII"/>
    <property type="match status" value="1"/>
</dbReference>
<comment type="caution">
    <text evidence="2">The sequence shown here is derived from an EMBL/GenBank/DDBJ whole genome shotgun (WGS) entry which is preliminary data.</text>
</comment>
<dbReference type="InterPro" id="IPR005545">
    <property type="entry name" value="YCII"/>
</dbReference>
<reference evidence="2" key="1">
    <citation type="submission" date="2013-08" db="EMBL/GenBank/DDBJ databases">
        <authorList>
            <person name="Mendez C."/>
            <person name="Richter M."/>
            <person name="Ferrer M."/>
            <person name="Sanchez J."/>
        </authorList>
    </citation>
    <scope>NUCLEOTIDE SEQUENCE</scope>
</reference>
<dbReference type="Gene3D" id="3.30.70.1060">
    <property type="entry name" value="Dimeric alpha+beta barrel"/>
    <property type="match status" value="1"/>
</dbReference>
<dbReference type="InterPro" id="IPR011008">
    <property type="entry name" value="Dimeric_a/b-barrel"/>
</dbReference>
<dbReference type="PANTHER" id="PTHR33606">
    <property type="entry name" value="PROTEIN YCII"/>
    <property type="match status" value="1"/>
</dbReference>
<protein>
    <submittedName>
        <fullName evidence="2">YCII-related domain-like protein</fullName>
    </submittedName>
</protein>
<name>T1B4M3_9ZZZZ</name>
<organism evidence="2">
    <name type="scientific">mine drainage metagenome</name>
    <dbReference type="NCBI Taxonomy" id="410659"/>
    <lineage>
        <taxon>unclassified sequences</taxon>
        <taxon>metagenomes</taxon>
        <taxon>ecological metagenomes</taxon>
    </lineage>
</organism>
<dbReference type="SUPFAM" id="SSF54909">
    <property type="entry name" value="Dimeric alpha+beta barrel"/>
    <property type="match status" value="1"/>
</dbReference>
<feature type="domain" description="YCII-related" evidence="1">
    <location>
        <begin position="1"/>
        <end position="94"/>
    </location>
</feature>
<evidence type="ECO:0000313" key="2">
    <source>
        <dbReference type="EMBL" id="EQD49125.1"/>
    </source>
</evidence>
<sequence>MWFAFWAEDRPGGNAERSRWRPDHLARLTALLQDGRLLSAGPLLAWTTPEPHPDAVVGSLVIADFESLEDAQHWIKEDPYQRAGIYQSVHVHPFVVTCPPAESRT</sequence>
<accession>T1B4M3</accession>
<dbReference type="InterPro" id="IPR051807">
    <property type="entry name" value="Sec-metab_biosynth-assoc"/>
</dbReference>
<dbReference type="PANTHER" id="PTHR33606:SF3">
    <property type="entry name" value="PROTEIN YCII"/>
    <property type="match status" value="1"/>
</dbReference>
<evidence type="ECO:0000313" key="3">
    <source>
        <dbReference type="EMBL" id="EQD76183.1"/>
    </source>
</evidence>
<proteinExistence type="predicted"/>